<dbReference type="EMBL" id="JAMXFF010000002">
    <property type="protein sequence ID" value="MCT7965165.1"/>
    <property type="molecule type" value="Genomic_DNA"/>
</dbReference>
<name>A0ABT2MK95_9CYAN</name>
<comment type="caution">
    <text evidence="1">The sequence shown here is derived from an EMBL/GenBank/DDBJ whole genome shotgun (WGS) entry which is preliminary data.</text>
</comment>
<dbReference type="Proteomes" id="UP001525890">
    <property type="component" value="Unassembled WGS sequence"/>
</dbReference>
<protein>
    <submittedName>
        <fullName evidence="1">Uncharacterized protein</fullName>
    </submittedName>
</protein>
<sequence>MLINASGGGGNGIDLTKSYNFHEQAEFETFADLPQAIIPPTPRPNPRRIILHNCTNSLIWLSFASPDAPIYPLEPGNAYFSDDAGGNAGGIWAIGAGLLRTTILSRDPITLPEQDMPPIPLKVRTRIPTGANKIAYFAADLIYPAIFDSNFAKLFDADSGVSGFKAFELTSFQPLTEYIFNVVIPPALALNPPIQIFIPQWDRIMAAALELHAFKPAENTLPSSFIGNVIFSGWVANTDANNQFKLKPEWGRHIGGICARNPAKSNYSDFLSFTYDSSTQTFTLLGF</sequence>
<evidence type="ECO:0000313" key="1">
    <source>
        <dbReference type="EMBL" id="MCT7965165.1"/>
    </source>
</evidence>
<organism evidence="1 2">
    <name type="scientific">Laspinema palackyanum D2a</name>
    <dbReference type="NCBI Taxonomy" id="2953684"/>
    <lineage>
        <taxon>Bacteria</taxon>
        <taxon>Bacillati</taxon>
        <taxon>Cyanobacteriota</taxon>
        <taxon>Cyanophyceae</taxon>
        <taxon>Oscillatoriophycideae</taxon>
        <taxon>Oscillatoriales</taxon>
        <taxon>Laspinemataceae</taxon>
        <taxon>Laspinema</taxon>
        <taxon>Laspinema palackyanum</taxon>
    </lineage>
</organism>
<gene>
    <name evidence="1" type="ORF">NG799_02305</name>
</gene>
<reference evidence="1 2" key="1">
    <citation type="journal article" date="2022" name="Front. Microbiol.">
        <title>High genomic differentiation and limited gene flow indicate recent cryptic speciation within the genus Laspinema (cyanobacteria).</title>
        <authorList>
            <person name="Stanojkovic A."/>
            <person name="Skoupy S."/>
            <person name="Skaloud P."/>
            <person name="Dvorak P."/>
        </authorList>
    </citation>
    <scope>NUCLEOTIDE SEQUENCE [LARGE SCALE GENOMIC DNA]</scope>
    <source>
        <strain evidence="1 2">D2a</strain>
    </source>
</reference>
<accession>A0ABT2MK95</accession>
<proteinExistence type="predicted"/>
<keyword evidence="2" id="KW-1185">Reference proteome</keyword>
<evidence type="ECO:0000313" key="2">
    <source>
        <dbReference type="Proteomes" id="UP001525890"/>
    </source>
</evidence>
<dbReference type="RefSeq" id="WP_368004874.1">
    <property type="nucleotide sequence ID" value="NZ_JAMXFF010000002.1"/>
</dbReference>